<reference evidence="2 3" key="1">
    <citation type="submission" date="2018-01" db="EMBL/GenBank/DDBJ databases">
        <title>Whole genome sequencing of Histamine producing bacteria.</title>
        <authorList>
            <person name="Butler K."/>
        </authorList>
    </citation>
    <scope>NUCLEOTIDE SEQUENCE [LARGE SCALE GENOMIC DNA]</scope>
    <source>
        <strain evidence="2 3">DSM 24669</strain>
    </source>
</reference>
<dbReference type="Proteomes" id="UP000240481">
    <property type="component" value="Unassembled WGS sequence"/>
</dbReference>
<sequence length="393" mass="43962">MNFHSVYLRVPLAWCCTLYTMGVAAEDDTSMTESVYKAISLGLKGAVADFRHDEYQPSAQHSTSSLYSRSGNINNSLLPSDTSSLFPSTYQSTNLSKAVLYSDGGYGRKEQSRLGAYVRIDQDVRPNQSSTNVQFEDGYTVTLGGDYLLNEHYLFGVALGLPYYQGDANQNDVEIDALVASGYFSYFHDDWYIDFSASYAVVDTDIERRVSSLDNSVFSQQEKADSDVWVFSLGAGYLISHQYWDIALESSLQHILSDTDRYTERPSRGNSNYLLSTVEDVNALGSSMLILGASFTYPFRTSVGLFQPYVRGYVHYDFDNGGQKIISQLQTEQYGSSLPIVVKSDDKVFGRVHVGMAGRFNEDWYGYVEASSLVGLDELDAQRFTLGIRFQLK</sequence>
<dbReference type="Gene3D" id="2.40.128.130">
    <property type="entry name" value="Autotransporter beta-domain"/>
    <property type="match status" value="1"/>
</dbReference>
<dbReference type="RefSeq" id="WP_084711881.1">
    <property type="nucleotide sequence ID" value="NZ_AP024853.1"/>
</dbReference>
<comment type="caution">
    <text evidence="2">The sequence shown here is derived from an EMBL/GenBank/DDBJ whole genome shotgun (WGS) entry which is preliminary data.</text>
</comment>
<dbReference type="SMART" id="SM00869">
    <property type="entry name" value="Autotransporter"/>
    <property type="match status" value="1"/>
</dbReference>
<dbReference type="Pfam" id="PF03797">
    <property type="entry name" value="Autotransporter"/>
    <property type="match status" value="1"/>
</dbReference>
<dbReference type="InterPro" id="IPR036709">
    <property type="entry name" value="Autotransporte_beta_dom_sf"/>
</dbReference>
<accession>A0A0J8XU75</accession>
<dbReference type="STRING" id="680026.AB733_20840"/>
<gene>
    <name evidence="2" type="ORF">C9I94_11520</name>
</gene>
<name>A0A0J8XU75_9GAMM</name>
<protein>
    <submittedName>
        <fullName evidence="2">Autotransporter domain-containing protein</fullName>
    </submittedName>
</protein>
<evidence type="ECO:0000313" key="2">
    <source>
        <dbReference type="EMBL" id="PSW24649.1"/>
    </source>
</evidence>
<evidence type="ECO:0000313" key="3">
    <source>
        <dbReference type="Proteomes" id="UP000240481"/>
    </source>
</evidence>
<dbReference type="SUPFAM" id="SSF103515">
    <property type="entry name" value="Autotransporter"/>
    <property type="match status" value="1"/>
</dbReference>
<dbReference type="PROSITE" id="PS51208">
    <property type="entry name" value="AUTOTRANSPORTER"/>
    <property type="match status" value="1"/>
</dbReference>
<feature type="domain" description="Autotransporter" evidence="1">
    <location>
        <begin position="93"/>
        <end position="392"/>
    </location>
</feature>
<keyword evidence="3" id="KW-1185">Reference proteome</keyword>
<organism evidence="2 3">
    <name type="scientific">Photobacterium swingsii</name>
    <dbReference type="NCBI Taxonomy" id="680026"/>
    <lineage>
        <taxon>Bacteria</taxon>
        <taxon>Pseudomonadati</taxon>
        <taxon>Pseudomonadota</taxon>
        <taxon>Gammaproteobacteria</taxon>
        <taxon>Vibrionales</taxon>
        <taxon>Vibrionaceae</taxon>
        <taxon>Photobacterium</taxon>
    </lineage>
</organism>
<dbReference type="OrthoDB" id="5809670at2"/>
<dbReference type="InterPro" id="IPR005546">
    <property type="entry name" value="Autotransporte_beta"/>
</dbReference>
<dbReference type="AlphaFoldDB" id="A0A0J8XU75"/>
<dbReference type="EMBL" id="PYLZ01000005">
    <property type="protein sequence ID" value="PSW24649.1"/>
    <property type="molecule type" value="Genomic_DNA"/>
</dbReference>
<proteinExistence type="predicted"/>
<evidence type="ECO:0000259" key="1">
    <source>
        <dbReference type="PROSITE" id="PS51208"/>
    </source>
</evidence>